<keyword evidence="4" id="KW-1185">Reference proteome</keyword>
<feature type="region of interest" description="Disordered" evidence="1">
    <location>
        <begin position="45"/>
        <end position="65"/>
    </location>
</feature>
<dbReference type="EMBL" id="KL363325">
    <property type="protein sequence ID" value="KFD47475.1"/>
    <property type="molecule type" value="Genomic_DNA"/>
</dbReference>
<dbReference type="Proteomes" id="UP000030758">
    <property type="component" value="Unassembled WGS sequence"/>
</dbReference>
<gene>
    <name evidence="2" type="ORF">M513_11636</name>
    <name evidence="3" type="ORF">M514_11636</name>
</gene>
<evidence type="ECO:0000313" key="3">
    <source>
        <dbReference type="EMBL" id="KFD63951.1"/>
    </source>
</evidence>
<evidence type="ECO:0000313" key="4">
    <source>
        <dbReference type="Proteomes" id="UP000030764"/>
    </source>
</evidence>
<proteinExistence type="predicted"/>
<accession>A0A085N3A5</accession>
<protein>
    <submittedName>
        <fullName evidence="3">Uncharacterized protein</fullName>
    </submittedName>
</protein>
<dbReference type="Proteomes" id="UP000030764">
    <property type="component" value="Unassembled WGS sequence"/>
</dbReference>
<reference evidence="3 4" key="1">
    <citation type="journal article" date="2014" name="Nat. Genet.">
        <title>Genome and transcriptome of the porcine whipworm Trichuris suis.</title>
        <authorList>
            <person name="Jex A.R."/>
            <person name="Nejsum P."/>
            <person name="Schwarz E.M."/>
            <person name="Hu L."/>
            <person name="Young N.D."/>
            <person name="Hall R.S."/>
            <person name="Korhonen P.K."/>
            <person name="Liao S."/>
            <person name="Thamsborg S."/>
            <person name="Xia J."/>
            <person name="Xu P."/>
            <person name="Wang S."/>
            <person name="Scheerlinck J.P."/>
            <person name="Hofmann A."/>
            <person name="Sternberg P.W."/>
            <person name="Wang J."/>
            <person name="Gasser R.B."/>
        </authorList>
    </citation>
    <scope>NUCLEOTIDE SEQUENCE [LARGE SCALE GENOMIC DNA]</scope>
    <source>
        <strain evidence="3">DCEP-RM93F</strain>
        <strain evidence="2">DCEP-RM93M</strain>
    </source>
</reference>
<evidence type="ECO:0000256" key="1">
    <source>
        <dbReference type="SAM" id="MobiDB-lite"/>
    </source>
</evidence>
<name>A0A085N3A5_9BILA</name>
<dbReference type="AlphaFoldDB" id="A0A085N3A5"/>
<evidence type="ECO:0000313" key="2">
    <source>
        <dbReference type="EMBL" id="KFD47475.1"/>
    </source>
</evidence>
<organism evidence="3">
    <name type="scientific">Trichuris suis</name>
    <name type="common">pig whipworm</name>
    <dbReference type="NCBI Taxonomy" id="68888"/>
    <lineage>
        <taxon>Eukaryota</taxon>
        <taxon>Metazoa</taxon>
        <taxon>Ecdysozoa</taxon>
        <taxon>Nematoda</taxon>
        <taxon>Enoplea</taxon>
        <taxon>Dorylaimia</taxon>
        <taxon>Trichinellida</taxon>
        <taxon>Trichuridae</taxon>
        <taxon>Trichuris</taxon>
    </lineage>
</organism>
<dbReference type="EMBL" id="KL367564">
    <property type="protein sequence ID" value="KFD63951.1"/>
    <property type="molecule type" value="Genomic_DNA"/>
</dbReference>
<sequence length="65" mass="7173">MISMWTCWKRARGGPKSPVEATVCRETLVRGTVGRCVPRRSNPFASEATQSALIPGEPRPWCQDG</sequence>